<dbReference type="Pfam" id="PF13508">
    <property type="entry name" value="Acetyltransf_7"/>
    <property type="match status" value="1"/>
</dbReference>
<dbReference type="AlphaFoldDB" id="A0A7C4VAZ3"/>
<dbReference type="Proteomes" id="UP000885759">
    <property type="component" value="Unassembled WGS sequence"/>
</dbReference>
<dbReference type="SUPFAM" id="SSF55729">
    <property type="entry name" value="Acyl-CoA N-acyltransferases (Nat)"/>
    <property type="match status" value="1"/>
</dbReference>
<dbReference type="PROSITE" id="PS50893">
    <property type="entry name" value="ABC_TRANSPORTER_2"/>
    <property type="match status" value="1"/>
</dbReference>
<evidence type="ECO:0000259" key="3">
    <source>
        <dbReference type="PROSITE" id="PS50893"/>
    </source>
</evidence>
<dbReference type="PANTHER" id="PTHR24220:SF659">
    <property type="entry name" value="TRANSPORTER, PUTATIVE-RELATED"/>
    <property type="match status" value="1"/>
</dbReference>
<dbReference type="Gene3D" id="3.40.630.30">
    <property type="match status" value="1"/>
</dbReference>
<keyword evidence="1" id="KW-0547">Nucleotide-binding</keyword>
<dbReference type="InterPro" id="IPR016181">
    <property type="entry name" value="Acyl_CoA_acyltransferase"/>
</dbReference>
<dbReference type="SUPFAM" id="SSF52540">
    <property type="entry name" value="P-loop containing nucleoside triphosphate hydrolases"/>
    <property type="match status" value="1"/>
</dbReference>
<name>A0A7C4VAZ3_9DEIN</name>
<sequence>MNYRVAARRVYWRWFGEVDLAGGPTLRMTGDAARWLRPGDVVRLRPRAGASGSVFEFDDYVLECEGRVLWPLWDREVQHPRGGVYAKELYAYRLRIREARYEQDYEAIAALEQYHYASDHDAVAVWRCPDGSRRYANSKPRCDRGEGRLLEIRGSTPASRFLVMELVDRLPFEPEVVGYLRLDPPLPAMHRRVPGGVEPRIRERVFPEDWIHPTFDLKGLQPRGRLWEEVAQEALDRVDVAAARVARVVVHPDYRADGLGVRLLRAALEWVQERAVPDARRDKRLVCTVAMMARYHPFFERAGFRYLWDTASGRPVLAYPLDDRAATRIRRFLQTDPLAQEHGGRLYRSRYPKVSGLAGPVVFRGVDKAYVSVLDLDALAPEVRRLLEAFGAVRRRVERQVLRGVKLRIEPGGVYLLWGASGAGKTTLLRLLWDELPDAGWVDGPEGRVEAYLPGVAEPDLGDEAILERVARRLQDVAAAAELLARVGLADAILWRARPDQLSTGQRERLRLAVLLAGRPDLLIVDEFAAHLDGANARRVARALSKLAREAGITLVISSHREEVRQALEPDRIVYVGYGSVWSEPRT</sequence>
<dbReference type="GO" id="GO:0016887">
    <property type="term" value="F:ATP hydrolysis activity"/>
    <property type="evidence" value="ECO:0007669"/>
    <property type="project" value="InterPro"/>
</dbReference>
<feature type="domain" description="ABC transporter" evidence="3">
    <location>
        <begin position="387"/>
        <end position="587"/>
    </location>
</feature>
<accession>A0A7C4VAZ3</accession>
<dbReference type="Gene3D" id="3.40.50.300">
    <property type="entry name" value="P-loop containing nucleotide triphosphate hydrolases"/>
    <property type="match status" value="1"/>
</dbReference>
<reference evidence="5" key="1">
    <citation type="journal article" date="2020" name="mSystems">
        <title>Genome- and Community-Level Interaction Insights into Carbon Utilization and Element Cycling Functions of Hydrothermarchaeota in Hydrothermal Sediment.</title>
        <authorList>
            <person name="Zhou Z."/>
            <person name="Liu Y."/>
            <person name="Xu W."/>
            <person name="Pan J."/>
            <person name="Luo Z.H."/>
            <person name="Li M."/>
        </authorList>
    </citation>
    <scope>NUCLEOTIDE SEQUENCE [LARGE SCALE GENOMIC DNA]</scope>
    <source>
        <strain evidence="5">HyVt-570</strain>
    </source>
</reference>
<dbReference type="EMBL" id="DRPZ01000012">
    <property type="protein sequence ID" value="HGY08524.1"/>
    <property type="molecule type" value="Genomic_DNA"/>
</dbReference>
<dbReference type="SMART" id="SM00382">
    <property type="entry name" value="AAA"/>
    <property type="match status" value="1"/>
</dbReference>
<evidence type="ECO:0000259" key="4">
    <source>
        <dbReference type="PROSITE" id="PS51186"/>
    </source>
</evidence>
<gene>
    <name evidence="5" type="ORF">ENK37_00490</name>
</gene>
<dbReference type="Pfam" id="PF00005">
    <property type="entry name" value="ABC_tran"/>
    <property type="match status" value="1"/>
</dbReference>
<dbReference type="GO" id="GO:0016747">
    <property type="term" value="F:acyltransferase activity, transferring groups other than amino-acyl groups"/>
    <property type="evidence" value="ECO:0007669"/>
    <property type="project" value="InterPro"/>
</dbReference>
<dbReference type="PROSITE" id="PS51186">
    <property type="entry name" value="GNAT"/>
    <property type="match status" value="1"/>
</dbReference>
<evidence type="ECO:0000313" key="5">
    <source>
        <dbReference type="EMBL" id="HGY08524.1"/>
    </source>
</evidence>
<dbReference type="GO" id="GO:0005886">
    <property type="term" value="C:plasma membrane"/>
    <property type="evidence" value="ECO:0007669"/>
    <property type="project" value="TreeGrafter"/>
</dbReference>
<evidence type="ECO:0000256" key="1">
    <source>
        <dbReference type="ARBA" id="ARBA00022741"/>
    </source>
</evidence>
<proteinExistence type="predicted"/>
<dbReference type="InterPro" id="IPR015854">
    <property type="entry name" value="ABC_transpr_LolD-like"/>
</dbReference>
<dbReference type="GO" id="GO:0022857">
    <property type="term" value="F:transmembrane transporter activity"/>
    <property type="evidence" value="ECO:0007669"/>
    <property type="project" value="TreeGrafter"/>
</dbReference>
<dbReference type="PANTHER" id="PTHR24220">
    <property type="entry name" value="IMPORT ATP-BINDING PROTEIN"/>
    <property type="match status" value="1"/>
</dbReference>
<feature type="domain" description="N-acetyltransferase" evidence="4">
    <location>
        <begin position="150"/>
        <end position="322"/>
    </location>
</feature>
<keyword evidence="2" id="KW-0067">ATP-binding</keyword>
<dbReference type="InterPro" id="IPR003593">
    <property type="entry name" value="AAA+_ATPase"/>
</dbReference>
<protein>
    <submittedName>
        <fullName evidence="5">GNAT family N-acetyltransferase</fullName>
    </submittedName>
</protein>
<evidence type="ECO:0000256" key="2">
    <source>
        <dbReference type="ARBA" id="ARBA00022840"/>
    </source>
</evidence>
<dbReference type="GO" id="GO:0005524">
    <property type="term" value="F:ATP binding"/>
    <property type="evidence" value="ECO:0007669"/>
    <property type="project" value="UniProtKB-KW"/>
</dbReference>
<comment type="caution">
    <text evidence="5">The sequence shown here is derived from an EMBL/GenBank/DDBJ whole genome shotgun (WGS) entry which is preliminary data.</text>
</comment>
<dbReference type="InterPro" id="IPR003439">
    <property type="entry name" value="ABC_transporter-like_ATP-bd"/>
</dbReference>
<organism evidence="5">
    <name type="scientific">Oceanithermus profundus</name>
    <dbReference type="NCBI Taxonomy" id="187137"/>
    <lineage>
        <taxon>Bacteria</taxon>
        <taxon>Thermotogati</taxon>
        <taxon>Deinococcota</taxon>
        <taxon>Deinococci</taxon>
        <taxon>Thermales</taxon>
        <taxon>Thermaceae</taxon>
        <taxon>Oceanithermus</taxon>
    </lineage>
</organism>
<dbReference type="InterPro" id="IPR027417">
    <property type="entry name" value="P-loop_NTPase"/>
</dbReference>
<dbReference type="InterPro" id="IPR000182">
    <property type="entry name" value="GNAT_dom"/>
</dbReference>